<protein>
    <recommendedName>
        <fullName evidence="1">non-specific serine/threonine protein kinase</fullName>
        <ecNumber evidence="1">2.7.11.1</ecNumber>
    </recommendedName>
</protein>
<keyword evidence="3" id="KW-0808">Transferase</keyword>
<accession>A0A167LAG9</accession>
<proteinExistence type="predicted"/>
<comment type="catalytic activity">
    <reaction evidence="7">
        <text>L-threonyl-[protein] + ATP = O-phospho-L-threonyl-[protein] + ADP + H(+)</text>
        <dbReference type="Rhea" id="RHEA:46608"/>
        <dbReference type="Rhea" id="RHEA-COMP:11060"/>
        <dbReference type="Rhea" id="RHEA-COMP:11605"/>
        <dbReference type="ChEBI" id="CHEBI:15378"/>
        <dbReference type="ChEBI" id="CHEBI:30013"/>
        <dbReference type="ChEBI" id="CHEBI:30616"/>
        <dbReference type="ChEBI" id="CHEBI:61977"/>
        <dbReference type="ChEBI" id="CHEBI:456216"/>
        <dbReference type="EC" id="2.7.11.1"/>
    </reaction>
</comment>
<keyword evidence="6" id="KW-0067">ATP-binding</keyword>
<evidence type="ECO:0000256" key="4">
    <source>
        <dbReference type="ARBA" id="ARBA00022741"/>
    </source>
</evidence>
<keyword evidence="5 9" id="KW-0418">Kinase</keyword>
<evidence type="ECO:0000313" key="10">
    <source>
        <dbReference type="Proteomes" id="UP000076863"/>
    </source>
</evidence>
<dbReference type="GO" id="GO:0005737">
    <property type="term" value="C:cytoplasm"/>
    <property type="evidence" value="ECO:0007669"/>
    <property type="project" value="TreeGrafter"/>
</dbReference>
<name>A0A167LAG9_9HYPO</name>
<dbReference type="AlphaFoldDB" id="A0A167LAG9"/>
<evidence type="ECO:0000256" key="3">
    <source>
        <dbReference type="ARBA" id="ARBA00022679"/>
    </source>
</evidence>
<sequence>MERFTTRPVSNILHQEEKLTSYCYGGLHPVCLGDEFKDGRYRVVYRPGRGGFSTVWLNSCNAFVPALHDEFIYDGPNGSHICIVTNILGPSLQHVITDYSNGRDRLEPDDILRLSDQLLEATALLHEAGFAPGGMYPPFP</sequence>
<dbReference type="InterPro" id="IPR011009">
    <property type="entry name" value="Kinase-like_dom_sf"/>
</dbReference>
<evidence type="ECO:0000256" key="5">
    <source>
        <dbReference type="ARBA" id="ARBA00022777"/>
    </source>
</evidence>
<keyword evidence="10" id="KW-1185">Reference proteome</keyword>
<comment type="caution">
    <text evidence="9">The sequence shown here is derived from an EMBL/GenBank/DDBJ whole genome shotgun (WGS) entry which is preliminary data.</text>
</comment>
<evidence type="ECO:0000256" key="7">
    <source>
        <dbReference type="ARBA" id="ARBA00047899"/>
    </source>
</evidence>
<dbReference type="PANTHER" id="PTHR47634">
    <property type="entry name" value="PROTEIN KINASE DOMAIN-CONTAINING PROTEIN-RELATED"/>
    <property type="match status" value="1"/>
</dbReference>
<dbReference type="EMBL" id="AZHA01000001">
    <property type="protein sequence ID" value="OAA52843.1"/>
    <property type="molecule type" value="Genomic_DNA"/>
</dbReference>
<dbReference type="PANTHER" id="PTHR47634:SF9">
    <property type="entry name" value="PROTEIN KINASE DOMAIN-CONTAINING PROTEIN-RELATED"/>
    <property type="match status" value="1"/>
</dbReference>
<dbReference type="GO" id="GO:0004674">
    <property type="term" value="F:protein serine/threonine kinase activity"/>
    <property type="evidence" value="ECO:0007669"/>
    <property type="project" value="UniProtKB-KW"/>
</dbReference>
<organism evidence="9 10">
    <name type="scientific">Beauveria brongniartii RCEF 3172</name>
    <dbReference type="NCBI Taxonomy" id="1081107"/>
    <lineage>
        <taxon>Eukaryota</taxon>
        <taxon>Fungi</taxon>
        <taxon>Dikarya</taxon>
        <taxon>Ascomycota</taxon>
        <taxon>Pezizomycotina</taxon>
        <taxon>Sordariomycetes</taxon>
        <taxon>Hypocreomycetidae</taxon>
        <taxon>Hypocreales</taxon>
        <taxon>Cordycipitaceae</taxon>
        <taxon>Beauveria</taxon>
        <taxon>Beauveria brongniartii</taxon>
    </lineage>
</organism>
<dbReference type="EC" id="2.7.11.1" evidence="1"/>
<dbReference type="GO" id="GO:0005634">
    <property type="term" value="C:nucleus"/>
    <property type="evidence" value="ECO:0007669"/>
    <property type="project" value="TreeGrafter"/>
</dbReference>
<evidence type="ECO:0000256" key="6">
    <source>
        <dbReference type="ARBA" id="ARBA00022840"/>
    </source>
</evidence>
<dbReference type="GO" id="GO:0000245">
    <property type="term" value="P:spliceosomal complex assembly"/>
    <property type="evidence" value="ECO:0007669"/>
    <property type="project" value="TreeGrafter"/>
</dbReference>
<evidence type="ECO:0000256" key="8">
    <source>
        <dbReference type="ARBA" id="ARBA00048679"/>
    </source>
</evidence>
<keyword evidence="4" id="KW-0547">Nucleotide-binding</keyword>
<dbReference type="InterPro" id="IPR051334">
    <property type="entry name" value="SRPK"/>
</dbReference>
<dbReference type="Gene3D" id="1.10.510.10">
    <property type="entry name" value="Transferase(Phosphotransferase) domain 1"/>
    <property type="match status" value="1"/>
</dbReference>
<keyword evidence="2" id="KW-0723">Serine/threonine-protein kinase</keyword>
<comment type="catalytic activity">
    <reaction evidence="8">
        <text>L-seryl-[protein] + ATP = O-phospho-L-seryl-[protein] + ADP + H(+)</text>
        <dbReference type="Rhea" id="RHEA:17989"/>
        <dbReference type="Rhea" id="RHEA-COMP:9863"/>
        <dbReference type="Rhea" id="RHEA-COMP:11604"/>
        <dbReference type="ChEBI" id="CHEBI:15378"/>
        <dbReference type="ChEBI" id="CHEBI:29999"/>
        <dbReference type="ChEBI" id="CHEBI:30616"/>
        <dbReference type="ChEBI" id="CHEBI:83421"/>
        <dbReference type="ChEBI" id="CHEBI:456216"/>
        <dbReference type="EC" id="2.7.11.1"/>
    </reaction>
</comment>
<reference evidence="9 10" key="1">
    <citation type="journal article" date="2016" name="Genome Biol. Evol.">
        <title>Divergent and convergent evolution of fungal pathogenicity.</title>
        <authorList>
            <person name="Shang Y."/>
            <person name="Xiao G."/>
            <person name="Zheng P."/>
            <person name="Cen K."/>
            <person name="Zhan S."/>
            <person name="Wang C."/>
        </authorList>
    </citation>
    <scope>NUCLEOTIDE SEQUENCE [LARGE SCALE GENOMIC DNA]</scope>
    <source>
        <strain evidence="9 10">RCEF 3172</strain>
    </source>
</reference>
<dbReference type="SUPFAM" id="SSF56112">
    <property type="entry name" value="Protein kinase-like (PK-like)"/>
    <property type="match status" value="1"/>
</dbReference>
<dbReference type="GO" id="GO:0005524">
    <property type="term" value="F:ATP binding"/>
    <property type="evidence" value="ECO:0007669"/>
    <property type="project" value="UniProtKB-KW"/>
</dbReference>
<dbReference type="Gene3D" id="3.30.200.20">
    <property type="entry name" value="Phosphorylase Kinase, domain 1"/>
    <property type="match status" value="2"/>
</dbReference>
<gene>
    <name evidence="9" type="ORF">BBO_00684</name>
</gene>
<evidence type="ECO:0000313" key="9">
    <source>
        <dbReference type="EMBL" id="OAA52843.1"/>
    </source>
</evidence>
<dbReference type="Proteomes" id="UP000076863">
    <property type="component" value="Unassembled WGS sequence"/>
</dbReference>
<dbReference type="GO" id="GO:0050684">
    <property type="term" value="P:regulation of mRNA processing"/>
    <property type="evidence" value="ECO:0007669"/>
    <property type="project" value="TreeGrafter"/>
</dbReference>
<evidence type="ECO:0000256" key="1">
    <source>
        <dbReference type="ARBA" id="ARBA00012513"/>
    </source>
</evidence>
<dbReference type="OrthoDB" id="5979581at2759"/>
<evidence type="ECO:0000256" key="2">
    <source>
        <dbReference type="ARBA" id="ARBA00022527"/>
    </source>
</evidence>